<gene>
    <name evidence="3" type="ORF">ACFQGB_20475</name>
</gene>
<dbReference type="RefSeq" id="WP_336352177.1">
    <property type="nucleotide sequence ID" value="NZ_JAZAQL010000005.1"/>
</dbReference>
<evidence type="ECO:0000313" key="3">
    <source>
        <dbReference type="EMBL" id="MFC6955245.1"/>
    </source>
</evidence>
<reference evidence="3 4" key="1">
    <citation type="journal article" date="2019" name="Int. J. Syst. Evol. Microbiol.">
        <title>The Global Catalogue of Microorganisms (GCM) 10K type strain sequencing project: providing services to taxonomists for standard genome sequencing and annotation.</title>
        <authorList>
            <consortium name="The Broad Institute Genomics Platform"/>
            <consortium name="The Broad Institute Genome Sequencing Center for Infectious Disease"/>
            <person name="Wu L."/>
            <person name="Ma J."/>
        </authorList>
    </citation>
    <scope>NUCLEOTIDE SEQUENCE [LARGE SCALE GENOMIC DNA]</scope>
    <source>
        <strain evidence="3 4">GX26</strain>
    </source>
</reference>
<accession>A0ABD5VIV1</accession>
<keyword evidence="4" id="KW-1185">Reference proteome</keyword>
<keyword evidence="2" id="KW-0472">Membrane</keyword>
<protein>
    <recommendedName>
        <fullName evidence="5">PGF-CTERM protein</fullName>
    </recommendedName>
</protein>
<evidence type="ECO:0000256" key="1">
    <source>
        <dbReference type="SAM" id="MobiDB-lite"/>
    </source>
</evidence>
<dbReference type="Proteomes" id="UP001596395">
    <property type="component" value="Unassembled WGS sequence"/>
</dbReference>
<keyword evidence="2" id="KW-1133">Transmembrane helix</keyword>
<dbReference type="EMBL" id="JBHSXN010000005">
    <property type="protein sequence ID" value="MFC6955245.1"/>
    <property type="molecule type" value="Genomic_DNA"/>
</dbReference>
<evidence type="ECO:0008006" key="5">
    <source>
        <dbReference type="Google" id="ProtNLM"/>
    </source>
</evidence>
<comment type="caution">
    <text evidence="3">The sequence shown here is derived from an EMBL/GenBank/DDBJ whole genome shotgun (WGS) entry which is preliminary data.</text>
</comment>
<keyword evidence="2" id="KW-0812">Transmembrane</keyword>
<feature type="region of interest" description="Disordered" evidence="1">
    <location>
        <begin position="626"/>
        <end position="647"/>
    </location>
</feature>
<proteinExistence type="predicted"/>
<evidence type="ECO:0000313" key="4">
    <source>
        <dbReference type="Proteomes" id="UP001596395"/>
    </source>
</evidence>
<sequence length="673" mass="71326">MEFPDKLRSSTALLVALLVVCSSAASVTALAGATTAPASGASTASVGATTPADNDTVESADEIFVHENGDAVLVYEQNDSEAGTSTSTATGHLGLNVTEGLMHVLVRDDIEDGTNVTGGAQVVLTSSSLVGNGSFQAPRPENLESLDVDVSAKRTESDASARANFDMTYVDDSEYSMTSTVESASTEGQLSVAANEFSTSGSANVQYAEDLGTVQHREYTLEEGTNQYRLQASEEYYVSSYFASQWDTEENATETIEQQYASIASALGGSADVRVSSYSFTEADDGRMLLDIEYQIVYSNIDDALGQQVAQSITSAEDVEVSTETAEAVGDAVAELNVDRVHAKLDAEGKSMQASWDVQLSGYEPLVDAGFDLAEEASDDENVTEQIETARTNYEAMKASDFVQTYSWEGSVSSPSEDAVRVQGSFQFDTQNYEAYVAELESRDVPTGGSVSFSATAQTEGEEVVAEMEYSVEQENLVDGALDSFMESADSASTGTGANTDSVKRFVEAFQRSEFEKAKMNVNVGSDEVTFQAGASFENMTSFRAVMQDEFGGDIASMNANLGEDSKAYVAVEGAFGENASESEVRAHEAVGEDTEVHLPGDWDPASQSFPKMDQEEARDYLGIEEPETSDGTDSGTEGTGSGGLPGFGVPAAFAAVAAVSALLLGRLRSRDE</sequence>
<name>A0ABD5VIV1_9EURY</name>
<feature type="compositionally biased region" description="Gly residues" evidence="1">
    <location>
        <begin position="638"/>
        <end position="647"/>
    </location>
</feature>
<evidence type="ECO:0000256" key="2">
    <source>
        <dbReference type="SAM" id="Phobius"/>
    </source>
</evidence>
<dbReference type="AlphaFoldDB" id="A0ABD5VIV1"/>
<organism evidence="3 4">
    <name type="scientific">Halorubellus litoreus</name>
    <dbReference type="NCBI Taxonomy" id="755308"/>
    <lineage>
        <taxon>Archaea</taxon>
        <taxon>Methanobacteriati</taxon>
        <taxon>Methanobacteriota</taxon>
        <taxon>Stenosarchaea group</taxon>
        <taxon>Halobacteria</taxon>
        <taxon>Halobacteriales</taxon>
        <taxon>Halorubellaceae</taxon>
        <taxon>Halorubellus</taxon>
    </lineage>
</organism>
<feature type="transmembrane region" description="Helical" evidence="2">
    <location>
        <begin position="645"/>
        <end position="665"/>
    </location>
</feature>